<reference evidence="4 5" key="1">
    <citation type="submission" date="2015-08" db="EMBL/GenBank/DDBJ databases">
        <title>Complete genome sequence of Sulfurifustis variabilis.</title>
        <authorList>
            <person name="Miura A."/>
            <person name="Kojima H."/>
            <person name="Fukui M."/>
        </authorList>
    </citation>
    <scope>NUCLEOTIDE SEQUENCE [LARGE SCALE GENOMIC DNA]</scope>
    <source>
        <strain evidence="5">skN76</strain>
    </source>
</reference>
<dbReference type="GO" id="GO:0046961">
    <property type="term" value="F:proton-transporting ATPase activity, rotational mechanism"/>
    <property type="evidence" value="ECO:0007669"/>
    <property type="project" value="InterPro"/>
</dbReference>
<dbReference type="Proteomes" id="UP000218899">
    <property type="component" value="Chromosome"/>
</dbReference>
<proteinExistence type="inferred from homology"/>
<dbReference type="EMBL" id="AP014936">
    <property type="protein sequence ID" value="BAU48723.1"/>
    <property type="molecule type" value="Genomic_DNA"/>
</dbReference>
<dbReference type="InterPro" id="IPR036079">
    <property type="entry name" value="ATPase_csu/dsu_sf"/>
</dbReference>
<accession>A0A1B4V5B5</accession>
<dbReference type="RefSeq" id="WP_096461207.1">
    <property type="nucleotide sequence ID" value="NZ_AP014936.1"/>
</dbReference>
<comment type="similarity">
    <text evidence="1">Belongs to the V-ATPase V0D/AC39 subunit family.</text>
</comment>
<sequence>MGAVARYAYLHSRVSALSERLLSDPDVEALIAVPPGQEGEILALKGMQAMAAGGTPPSLEQRLIVVLVADFAVLARALAGRPRDFLVYWAYRFELSNLKTILRGRMTGQPTEAIRQELVEAPFARLPIDELLRTEDVAELLRRLESTPFHDIAREARRIYEERHDLFALDSAVDRRYFAGLSREARAAEGREGNALKALVGDIVDRLNLLWLLRFRFAYGLPAAETYYLLIPATYRLSARTLADLAQLGSMEEVLARLPEPLAALLAGSRDVPETTRRLERHAWAHAERVLRYSSFNLARVFAYLVLRERDLRRVRAVLKGKQLRMPPGIVRTAAALGGPG</sequence>
<dbReference type="KEGG" id="sva:SVA_2173"/>
<dbReference type="Pfam" id="PF01992">
    <property type="entry name" value="vATP-synt_AC39"/>
    <property type="match status" value="1"/>
</dbReference>
<dbReference type="PANTHER" id="PTHR38682:SF1">
    <property type="entry name" value="V-TYPE ATP SYNTHASE SUBUNIT C"/>
    <property type="match status" value="1"/>
</dbReference>
<protein>
    <submittedName>
        <fullName evidence="4">V-type ATP synthase subunit C</fullName>
    </submittedName>
</protein>
<dbReference type="InterPro" id="IPR002843">
    <property type="entry name" value="ATPase_V0-cplx_csu/dsu"/>
</dbReference>
<gene>
    <name evidence="4" type="ORF">SVA_2173</name>
</gene>
<keyword evidence="3" id="KW-0406">Ion transport</keyword>
<evidence type="ECO:0000313" key="5">
    <source>
        <dbReference type="Proteomes" id="UP000218899"/>
    </source>
</evidence>
<dbReference type="Gene3D" id="1.20.1690.10">
    <property type="entry name" value="V-type ATP synthase subunit C domain"/>
    <property type="match status" value="2"/>
</dbReference>
<dbReference type="AlphaFoldDB" id="A0A1B4V5B5"/>
<evidence type="ECO:0000313" key="4">
    <source>
        <dbReference type="EMBL" id="BAU48723.1"/>
    </source>
</evidence>
<dbReference type="InterPro" id="IPR050873">
    <property type="entry name" value="V-ATPase_V0D/AC39_subunit"/>
</dbReference>
<organism evidence="4 5">
    <name type="scientific">Sulfurifustis variabilis</name>
    <dbReference type="NCBI Taxonomy" id="1675686"/>
    <lineage>
        <taxon>Bacteria</taxon>
        <taxon>Pseudomonadati</taxon>
        <taxon>Pseudomonadota</taxon>
        <taxon>Gammaproteobacteria</taxon>
        <taxon>Acidiferrobacterales</taxon>
        <taxon>Acidiferrobacteraceae</taxon>
        <taxon>Sulfurifustis</taxon>
    </lineage>
</organism>
<dbReference type="InterPro" id="IPR035067">
    <property type="entry name" value="V-type_ATPase_csu/dsu"/>
</dbReference>
<dbReference type="Gene3D" id="1.10.132.50">
    <property type="entry name" value="ATP synthase (C/AC39) subunit, domain 3"/>
    <property type="match status" value="1"/>
</dbReference>
<evidence type="ECO:0000256" key="3">
    <source>
        <dbReference type="ARBA" id="ARBA00023065"/>
    </source>
</evidence>
<evidence type="ECO:0000256" key="1">
    <source>
        <dbReference type="ARBA" id="ARBA00006709"/>
    </source>
</evidence>
<keyword evidence="2" id="KW-0813">Transport</keyword>
<dbReference type="InterPro" id="IPR044911">
    <property type="entry name" value="V-type_ATPase_csu/dsu_dom_3"/>
</dbReference>
<evidence type="ECO:0000256" key="2">
    <source>
        <dbReference type="ARBA" id="ARBA00022448"/>
    </source>
</evidence>
<keyword evidence="5" id="KW-1185">Reference proteome</keyword>
<dbReference type="OrthoDB" id="5757004at2"/>
<dbReference type="SUPFAM" id="SSF103486">
    <property type="entry name" value="V-type ATP synthase subunit C"/>
    <property type="match status" value="1"/>
</dbReference>
<dbReference type="PANTHER" id="PTHR38682">
    <property type="entry name" value="V-TYPE ATP SYNTHASE SUBUNIT C"/>
    <property type="match status" value="1"/>
</dbReference>
<name>A0A1B4V5B5_9GAMM</name>